<comment type="subunit">
    <text evidence="5">Homodimer. Homodimerization may be required to stabilize the binding of ScpA to the Smc head domains. Component of a cohesin-like complex composed of ScpA, ScpB and the Smc homodimer, in which ScpA and ScpB bind to the head domain of Smc. The presence of the three proteins is required for the association of the complex with DNA.</text>
</comment>
<dbReference type="GO" id="GO:0051301">
    <property type="term" value="P:cell division"/>
    <property type="evidence" value="ECO:0007669"/>
    <property type="project" value="UniProtKB-KW"/>
</dbReference>
<comment type="caution">
    <text evidence="7">The sequence shown here is derived from an EMBL/GenBank/DDBJ whole genome shotgun (WGS) entry which is preliminary data.</text>
</comment>
<evidence type="ECO:0000256" key="6">
    <source>
        <dbReference type="SAM" id="Coils"/>
    </source>
</evidence>
<accession>A0A6N7XJC3</accession>
<feature type="coiled-coil region" evidence="6">
    <location>
        <begin position="28"/>
        <end position="55"/>
    </location>
</feature>
<dbReference type="HAMAP" id="MF_01804">
    <property type="entry name" value="ScpB"/>
    <property type="match status" value="1"/>
</dbReference>
<dbReference type="SUPFAM" id="SSF46785">
    <property type="entry name" value="Winged helix' DNA-binding domain"/>
    <property type="match status" value="2"/>
</dbReference>
<dbReference type="InterPro" id="IPR005234">
    <property type="entry name" value="ScpB_csome_segregation"/>
</dbReference>
<proteinExistence type="inferred from homology"/>
<dbReference type="AlphaFoldDB" id="A0A6N7XJC3"/>
<name>A0A6N7XJC3_9FIRM</name>
<keyword evidence="2 5" id="KW-0132">Cell division</keyword>
<comment type="function">
    <text evidence="5">Participates in chromosomal partition during cell division. May act via the formation of a condensin-like complex containing Smc and ScpA that pull DNA away from mid-cell into both cell halves.</text>
</comment>
<dbReference type="Pfam" id="PF04079">
    <property type="entry name" value="SMC_ScpB"/>
    <property type="match status" value="1"/>
</dbReference>
<evidence type="ECO:0000313" key="7">
    <source>
        <dbReference type="EMBL" id="MST70036.1"/>
    </source>
</evidence>
<organism evidence="7 8">
    <name type="scientific">Mogibacterium kristiansenii</name>
    <dbReference type="NCBI Taxonomy" id="2606708"/>
    <lineage>
        <taxon>Bacteria</taxon>
        <taxon>Bacillati</taxon>
        <taxon>Bacillota</taxon>
        <taxon>Clostridia</taxon>
        <taxon>Peptostreptococcales</taxon>
        <taxon>Anaerovoracaceae</taxon>
        <taxon>Mogibacterium</taxon>
    </lineage>
</organism>
<evidence type="ECO:0000256" key="2">
    <source>
        <dbReference type="ARBA" id="ARBA00022618"/>
    </source>
</evidence>
<keyword evidence="3 5" id="KW-0159">Chromosome partition</keyword>
<evidence type="ECO:0000256" key="1">
    <source>
        <dbReference type="ARBA" id="ARBA00022490"/>
    </source>
</evidence>
<reference evidence="7 8" key="1">
    <citation type="submission" date="2019-08" db="EMBL/GenBank/DDBJ databases">
        <title>In-depth cultivation of the pig gut microbiome towards novel bacterial diversity and tailored functional studies.</title>
        <authorList>
            <person name="Wylensek D."/>
            <person name="Hitch T.C.A."/>
            <person name="Clavel T."/>
        </authorList>
    </citation>
    <scope>NUCLEOTIDE SEQUENCE [LARGE SCALE GENOMIC DNA]</scope>
    <source>
        <strain evidence="7 8">WCA-MUC-591-APC-4B</strain>
    </source>
</reference>
<dbReference type="GO" id="GO:0006260">
    <property type="term" value="P:DNA replication"/>
    <property type="evidence" value="ECO:0007669"/>
    <property type="project" value="UniProtKB-UniRule"/>
</dbReference>
<keyword evidence="1 5" id="KW-0963">Cytoplasm</keyword>
<dbReference type="EMBL" id="VUNA01000002">
    <property type="protein sequence ID" value="MST70036.1"/>
    <property type="molecule type" value="Genomic_DNA"/>
</dbReference>
<dbReference type="Proteomes" id="UP000469424">
    <property type="component" value="Unassembled WGS sequence"/>
</dbReference>
<dbReference type="PANTHER" id="PTHR34298:SF2">
    <property type="entry name" value="SEGREGATION AND CONDENSATION PROTEIN B"/>
    <property type="match status" value="1"/>
</dbReference>
<comment type="subcellular location">
    <subcellularLocation>
        <location evidence="5">Cytoplasm</location>
    </subcellularLocation>
    <text evidence="5">Associated with two foci at the outer edges of the nucleoid region in young cells, and at four foci within both cell halves in older cells.</text>
</comment>
<dbReference type="RefSeq" id="WP_154553597.1">
    <property type="nucleotide sequence ID" value="NZ_VUNA01000002.1"/>
</dbReference>
<dbReference type="GO" id="GO:0051304">
    <property type="term" value="P:chromosome separation"/>
    <property type="evidence" value="ECO:0007669"/>
    <property type="project" value="InterPro"/>
</dbReference>
<evidence type="ECO:0000313" key="8">
    <source>
        <dbReference type="Proteomes" id="UP000469424"/>
    </source>
</evidence>
<keyword evidence="4 5" id="KW-0131">Cell cycle</keyword>
<dbReference type="GO" id="GO:0005737">
    <property type="term" value="C:cytoplasm"/>
    <property type="evidence" value="ECO:0007669"/>
    <property type="project" value="UniProtKB-SubCell"/>
</dbReference>
<keyword evidence="8" id="KW-1185">Reference proteome</keyword>
<dbReference type="PIRSF" id="PIRSF019345">
    <property type="entry name" value="ScpB"/>
    <property type="match status" value="1"/>
</dbReference>
<dbReference type="InterPro" id="IPR036390">
    <property type="entry name" value="WH_DNA-bd_sf"/>
</dbReference>
<evidence type="ECO:0000256" key="4">
    <source>
        <dbReference type="ARBA" id="ARBA00023306"/>
    </source>
</evidence>
<evidence type="ECO:0000256" key="3">
    <source>
        <dbReference type="ARBA" id="ARBA00022829"/>
    </source>
</evidence>
<dbReference type="PANTHER" id="PTHR34298">
    <property type="entry name" value="SEGREGATION AND CONDENSATION PROTEIN B"/>
    <property type="match status" value="1"/>
</dbReference>
<protein>
    <recommendedName>
        <fullName evidence="5">Segregation and condensation protein B</fullName>
    </recommendedName>
</protein>
<sequence>MYSRKKLKSALESMMFVWGEPLSVNDGATVLETDRKEVRELLRELKNEYEQEGRGIRIREINDSFQFVTLKDNEQFIEKLCRPVKVKRLSQAALEVLAIIAYRQPVTRGEIDTIRGIKSERVIDGLMNRKMVEVCGKSDGIGRPNLYGTTDEFLKTFGFESLKDLPDIEGFKIKSAADEEIDEEDEDYIGQIEMNFDSDENNEEGEKIDEN</sequence>
<keyword evidence="6" id="KW-0175">Coiled coil</keyword>
<dbReference type="Gene3D" id="1.10.10.10">
    <property type="entry name" value="Winged helix-like DNA-binding domain superfamily/Winged helix DNA-binding domain"/>
    <property type="match status" value="2"/>
</dbReference>
<gene>
    <name evidence="5 7" type="primary">scpB</name>
    <name evidence="7" type="ORF">FYJ65_01560</name>
</gene>
<dbReference type="NCBIfam" id="TIGR00281">
    <property type="entry name" value="SMC-Scp complex subunit ScpB"/>
    <property type="match status" value="1"/>
</dbReference>
<evidence type="ECO:0000256" key="5">
    <source>
        <dbReference type="HAMAP-Rule" id="MF_01804"/>
    </source>
</evidence>
<comment type="similarity">
    <text evidence="5">Belongs to the ScpB family.</text>
</comment>
<dbReference type="InterPro" id="IPR036388">
    <property type="entry name" value="WH-like_DNA-bd_sf"/>
</dbReference>